<keyword evidence="3" id="KW-1185">Reference proteome</keyword>
<dbReference type="AlphaFoldDB" id="A0A6A3AEF2"/>
<organism evidence="2 3">
    <name type="scientific">Hibiscus syriacus</name>
    <name type="common">Rose of Sharon</name>
    <dbReference type="NCBI Taxonomy" id="106335"/>
    <lineage>
        <taxon>Eukaryota</taxon>
        <taxon>Viridiplantae</taxon>
        <taxon>Streptophyta</taxon>
        <taxon>Embryophyta</taxon>
        <taxon>Tracheophyta</taxon>
        <taxon>Spermatophyta</taxon>
        <taxon>Magnoliopsida</taxon>
        <taxon>eudicotyledons</taxon>
        <taxon>Gunneridae</taxon>
        <taxon>Pentapetalae</taxon>
        <taxon>rosids</taxon>
        <taxon>malvids</taxon>
        <taxon>Malvales</taxon>
        <taxon>Malvaceae</taxon>
        <taxon>Malvoideae</taxon>
        <taxon>Hibiscus</taxon>
    </lineage>
</organism>
<sequence>MVCSVERFLTHGRGDDGMAIRRNQRVLKDADMNGMRPEAANNKLDPNRSSKRRVPRGSDPIHNRS</sequence>
<gene>
    <name evidence="2" type="ORF">F3Y22_tig00110546pilonHSYRG00089</name>
</gene>
<feature type="region of interest" description="Disordered" evidence="1">
    <location>
        <begin position="26"/>
        <end position="65"/>
    </location>
</feature>
<reference evidence="2" key="1">
    <citation type="submission" date="2019-09" db="EMBL/GenBank/DDBJ databases">
        <title>Draft genome information of white flower Hibiscus syriacus.</title>
        <authorList>
            <person name="Kim Y.-M."/>
        </authorList>
    </citation>
    <scope>NUCLEOTIDE SEQUENCE [LARGE SCALE GENOMIC DNA]</scope>
    <source>
        <strain evidence="2">YM2019G1</strain>
    </source>
</reference>
<dbReference type="InterPro" id="IPR038821">
    <property type="entry name" value="CLE45-like"/>
</dbReference>
<comment type="caution">
    <text evidence="2">The sequence shown here is derived from an EMBL/GenBank/DDBJ whole genome shotgun (WGS) entry which is preliminary data.</text>
</comment>
<accession>A0A6A3AEF2</accession>
<proteinExistence type="predicted"/>
<evidence type="ECO:0000256" key="1">
    <source>
        <dbReference type="SAM" id="MobiDB-lite"/>
    </source>
</evidence>
<name>A0A6A3AEF2_HIBSY</name>
<dbReference type="Proteomes" id="UP000436088">
    <property type="component" value="Unassembled WGS sequence"/>
</dbReference>
<evidence type="ECO:0000313" key="2">
    <source>
        <dbReference type="EMBL" id="KAE8701565.1"/>
    </source>
</evidence>
<dbReference type="PANTHER" id="PTHR36726:SF4">
    <property type="entry name" value="CLAVATA3_ESR (CLE)-RELATED PROTEIN 45"/>
    <property type="match status" value="1"/>
</dbReference>
<dbReference type="PANTHER" id="PTHR36726">
    <property type="entry name" value="CLAVATA3/ESR (CLE)-RELATED PROTEIN 45"/>
    <property type="match status" value="1"/>
</dbReference>
<protein>
    <submittedName>
        <fullName evidence="2">Uncharacterized protein</fullName>
    </submittedName>
</protein>
<dbReference type="EMBL" id="VEPZ02001022">
    <property type="protein sequence ID" value="KAE8701565.1"/>
    <property type="molecule type" value="Genomic_DNA"/>
</dbReference>
<evidence type="ECO:0000313" key="3">
    <source>
        <dbReference type="Proteomes" id="UP000436088"/>
    </source>
</evidence>